<reference evidence="1 2" key="1">
    <citation type="journal article" date="2024" name="Ann. Entomol. Soc. Am.">
        <title>Genomic analyses of the southern and eastern yellowjacket wasps (Hymenoptera: Vespidae) reveal evolutionary signatures of social life.</title>
        <authorList>
            <person name="Catto M.A."/>
            <person name="Caine P.B."/>
            <person name="Orr S.E."/>
            <person name="Hunt B.G."/>
            <person name="Goodisman M.A.D."/>
        </authorList>
    </citation>
    <scope>NUCLEOTIDE SEQUENCE [LARGE SCALE GENOMIC DNA]</scope>
    <source>
        <strain evidence="1">232</strain>
        <tissue evidence="1">Head and thorax</tissue>
    </source>
</reference>
<comment type="caution">
    <text evidence="1">The sequence shown here is derived from an EMBL/GenBank/DDBJ whole genome shotgun (WGS) entry which is preliminary data.</text>
</comment>
<sequence>MDYTPAAMSAEKNSNLLSHFFENRVLGVGFWVGLDWIGLDWVRFGSVRLGWIGWWAGGCKRGDPLTSQLTHITIETRPCKMSIRENNIHRQSIRNGAFVKCYERNLETTAHDTVVTKPNSDIFNHEMCLIEYLILLHNPDEVSRLVVVTRVGHYANKPRELKNALKDINVGVASLSISSLSIDHFSVPNVIKKYWKILRELFACNPWTLKRDVSKRSSRYESDIAKPLEPPGSDNRHSKEFLTLRRFEVTCLPSYVIRAHDDGPEPRNLAQLFRPTRCVTQTTSRLEKERDDRKIEGCLLRGVVSTR</sequence>
<dbReference type="EMBL" id="JAYRBN010000040">
    <property type="protein sequence ID" value="KAL2745809.1"/>
    <property type="molecule type" value="Genomic_DNA"/>
</dbReference>
<name>A0ABD2CL31_VESMC</name>
<evidence type="ECO:0000313" key="1">
    <source>
        <dbReference type="EMBL" id="KAL2745809.1"/>
    </source>
</evidence>
<dbReference type="AlphaFoldDB" id="A0ABD2CL31"/>
<organism evidence="1 2">
    <name type="scientific">Vespula maculifrons</name>
    <name type="common">Eastern yellow jacket</name>
    <name type="synonym">Wasp</name>
    <dbReference type="NCBI Taxonomy" id="7453"/>
    <lineage>
        <taxon>Eukaryota</taxon>
        <taxon>Metazoa</taxon>
        <taxon>Ecdysozoa</taxon>
        <taxon>Arthropoda</taxon>
        <taxon>Hexapoda</taxon>
        <taxon>Insecta</taxon>
        <taxon>Pterygota</taxon>
        <taxon>Neoptera</taxon>
        <taxon>Endopterygota</taxon>
        <taxon>Hymenoptera</taxon>
        <taxon>Apocrita</taxon>
        <taxon>Aculeata</taxon>
        <taxon>Vespoidea</taxon>
        <taxon>Vespidae</taxon>
        <taxon>Vespinae</taxon>
        <taxon>Vespula</taxon>
    </lineage>
</organism>
<keyword evidence="2" id="KW-1185">Reference proteome</keyword>
<proteinExistence type="predicted"/>
<accession>A0ABD2CL31</accession>
<gene>
    <name evidence="1" type="ORF">V1477_005963</name>
</gene>
<protein>
    <submittedName>
        <fullName evidence="1">Uncharacterized protein</fullName>
    </submittedName>
</protein>
<dbReference type="Proteomes" id="UP001607303">
    <property type="component" value="Unassembled WGS sequence"/>
</dbReference>
<evidence type="ECO:0000313" key="2">
    <source>
        <dbReference type="Proteomes" id="UP001607303"/>
    </source>
</evidence>